<proteinExistence type="predicted"/>
<evidence type="ECO:0000256" key="1">
    <source>
        <dbReference type="SAM" id="Phobius"/>
    </source>
</evidence>
<gene>
    <name evidence="2" type="ORF">LHJ74_14465</name>
</gene>
<dbReference type="RefSeq" id="WP_260218422.1">
    <property type="nucleotide sequence ID" value="NZ_JAJAGO010000006.1"/>
</dbReference>
<organism evidence="2 3">
    <name type="scientific">Streptomyces gossypii</name>
    <dbReference type="NCBI Taxonomy" id="2883101"/>
    <lineage>
        <taxon>Bacteria</taxon>
        <taxon>Bacillati</taxon>
        <taxon>Actinomycetota</taxon>
        <taxon>Actinomycetes</taxon>
        <taxon>Kitasatosporales</taxon>
        <taxon>Streptomycetaceae</taxon>
        <taxon>Streptomyces</taxon>
    </lineage>
</organism>
<keyword evidence="1" id="KW-0472">Membrane</keyword>
<dbReference type="Proteomes" id="UP001156389">
    <property type="component" value="Unassembled WGS sequence"/>
</dbReference>
<evidence type="ECO:0000313" key="2">
    <source>
        <dbReference type="EMBL" id="MCT2591097.1"/>
    </source>
</evidence>
<dbReference type="EMBL" id="JAJAGO010000006">
    <property type="protein sequence ID" value="MCT2591097.1"/>
    <property type="molecule type" value="Genomic_DNA"/>
</dbReference>
<accession>A0ABT2JTA0</accession>
<reference evidence="2 3" key="1">
    <citation type="submission" date="2021-10" db="EMBL/GenBank/DDBJ databases">
        <title>Streptomyces gossypii sp. nov., isolated from soil collected from cotton field.</title>
        <authorList>
            <person name="Ge X."/>
            <person name="Chen X."/>
            <person name="Liu W."/>
        </authorList>
    </citation>
    <scope>NUCLEOTIDE SEQUENCE [LARGE SCALE GENOMIC DNA]</scope>
    <source>
        <strain evidence="2 3">N2-109</strain>
    </source>
</reference>
<feature type="transmembrane region" description="Helical" evidence="1">
    <location>
        <begin position="6"/>
        <end position="32"/>
    </location>
</feature>
<keyword evidence="1" id="KW-0812">Transmembrane</keyword>
<comment type="caution">
    <text evidence="2">The sequence shown here is derived from an EMBL/GenBank/DDBJ whole genome shotgun (WGS) entry which is preliminary data.</text>
</comment>
<evidence type="ECO:0000313" key="3">
    <source>
        <dbReference type="Proteomes" id="UP001156389"/>
    </source>
</evidence>
<name>A0ABT2JTA0_9ACTN</name>
<protein>
    <recommendedName>
        <fullName evidence="4">FeoB-associated Cys-rich membrane protein</fullName>
    </recommendedName>
</protein>
<sequence length="80" mass="8038">MSENLLLIGVLVVGVTGCAAWLLGAVLALVGVSRLLVRAVRHLAGRPAAGLCPCGGDVETCSCGTGKPLPQPRPYAGGAW</sequence>
<evidence type="ECO:0008006" key="4">
    <source>
        <dbReference type="Google" id="ProtNLM"/>
    </source>
</evidence>
<keyword evidence="1" id="KW-1133">Transmembrane helix</keyword>
<keyword evidence="3" id="KW-1185">Reference proteome</keyword>